<keyword evidence="2 4" id="KW-0479">Metal-binding</keyword>
<proteinExistence type="predicted"/>
<keyword evidence="7" id="KW-1185">Reference proteome</keyword>
<dbReference type="SUPFAM" id="SSF54427">
    <property type="entry name" value="NTF2-like"/>
    <property type="match status" value="1"/>
</dbReference>
<dbReference type="GO" id="GO:0009055">
    <property type="term" value="F:electron transfer activity"/>
    <property type="evidence" value="ECO:0007669"/>
    <property type="project" value="InterPro"/>
</dbReference>
<name>A0A4S3KFI2_9GAMM</name>
<dbReference type="RefSeq" id="WP_136258339.1">
    <property type="nucleotide sequence ID" value="NZ_MWIO01000026.1"/>
</dbReference>
<dbReference type="InterPro" id="IPR009056">
    <property type="entry name" value="Cyt_c-like_dom"/>
</dbReference>
<accession>A0A4S3KFI2</accession>
<dbReference type="Gene3D" id="1.10.760.10">
    <property type="entry name" value="Cytochrome c-like domain"/>
    <property type="match status" value="1"/>
</dbReference>
<evidence type="ECO:0000313" key="6">
    <source>
        <dbReference type="EMBL" id="THD07363.1"/>
    </source>
</evidence>
<keyword evidence="1 4" id="KW-0349">Heme</keyword>
<evidence type="ECO:0000256" key="3">
    <source>
        <dbReference type="ARBA" id="ARBA00023004"/>
    </source>
</evidence>
<sequence length="361" mass="38151">MKRLIITLAVFCAIVVAGVGAFVGSGVYNIGADDHHTKPVYALMQALRERSIAHHAKDIAVPNLDDPQLILKGAGQYAAMCTGCHLAPGMAENEMRPGLYPQPPELAKFRPDPRAAFWVIKHGIKMSAMPAWGASHDDATIWSMVAFLQKLPGMTPAQYRDIVARAPQDHDMDEAGDHSHGGVADEDARGAAAMEGMAMAGEAGHRHAAADGDAHEHAAAPAVEAPLSMEGMKPGAAPAAEAAARAFQAALQRGDREAVLALLAPDVRVSEGGHTQTRDEYAAGHLGEDIAFLKTARITPVSLGSMPMGDTAMVGSESEIEATIKGKPVTLRSREMLTLRKAGDGWKIVSVQWQTTPVSGE</sequence>
<dbReference type="Pfam" id="PF14534">
    <property type="entry name" value="DUF4440"/>
    <property type="match status" value="1"/>
</dbReference>
<organism evidence="6 7">
    <name type="scientific">Rhodanobacter lindaniclasticus</name>
    <dbReference type="NCBI Taxonomy" id="75310"/>
    <lineage>
        <taxon>Bacteria</taxon>
        <taxon>Pseudomonadati</taxon>
        <taxon>Pseudomonadota</taxon>
        <taxon>Gammaproteobacteria</taxon>
        <taxon>Lysobacterales</taxon>
        <taxon>Rhodanobacteraceae</taxon>
        <taxon>Rhodanobacter</taxon>
    </lineage>
</organism>
<evidence type="ECO:0000259" key="5">
    <source>
        <dbReference type="PROSITE" id="PS51007"/>
    </source>
</evidence>
<dbReference type="Proteomes" id="UP000306317">
    <property type="component" value="Unassembled WGS sequence"/>
</dbReference>
<dbReference type="Pfam" id="PF13442">
    <property type="entry name" value="Cytochrome_CBB3"/>
    <property type="match status" value="1"/>
</dbReference>
<dbReference type="InterPro" id="IPR036909">
    <property type="entry name" value="Cyt_c-like_dom_sf"/>
</dbReference>
<dbReference type="GO" id="GO:0046872">
    <property type="term" value="F:metal ion binding"/>
    <property type="evidence" value="ECO:0007669"/>
    <property type="project" value="UniProtKB-KW"/>
</dbReference>
<evidence type="ECO:0000256" key="4">
    <source>
        <dbReference type="PROSITE-ProRule" id="PRU00433"/>
    </source>
</evidence>
<gene>
    <name evidence="6" type="ORF">B1991_08730</name>
</gene>
<dbReference type="InterPro" id="IPR027843">
    <property type="entry name" value="DUF4440"/>
</dbReference>
<dbReference type="OrthoDB" id="9765171at2"/>
<keyword evidence="3 4" id="KW-0408">Iron</keyword>
<feature type="domain" description="Cytochrome c" evidence="5">
    <location>
        <begin position="68"/>
        <end position="152"/>
    </location>
</feature>
<evidence type="ECO:0000256" key="2">
    <source>
        <dbReference type="ARBA" id="ARBA00022723"/>
    </source>
</evidence>
<dbReference type="EMBL" id="MWIO01000026">
    <property type="protein sequence ID" value="THD07363.1"/>
    <property type="molecule type" value="Genomic_DNA"/>
</dbReference>
<dbReference type="PROSITE" id="PS51007">
    <property type="entry name" value="CYTC"/>
    <property type="match status" value="1"/>
</dbReference>
<protein>
    <submittedName>
        <fullName evidence="6">DUF4440 domain-containing protein</fullName>
    </submittedName>
</protein>
<evidence type="ECO:0000313" key="7">
    <source>
        <dbReference type="Proteomes" id="UP000306317"/>
    </source>
</evidence>
<reference evidence="6 7" key="1">
    <citation type="submission" date="2017-02" db="EMBL/GenBank/DDBJ databases">
        <title>Whole genome sequencing of Rhodanobacter lindaniclasticus DSM 17932.</title>
        <authorList>
            <person name="Kumar S."/>
            <person name="Patil P."/>
            <person name="Patil P.B."/>
        </authorList>
    </citation>
    <scope>NUCLEOTIDE SEQUENCE [LARGE SCALE GENOMIC DNA]</scope>
    <source>
        <strain evidence="6 7">DSM 17932</strain>
    </source>
</reference>
<dbReference type="InterPro" id="IPR032710">
    <property type="entry name" value="NTF2-like_dom_sf"/>
</dbReference>
<dbReference type="GO" id="GO:0020037">
    <property type="term" value="F:heme binding"/>
    <property type="evidence" value="ECO:0007669"/>
    <property type="project" value="InterPro"/>
</dbReference>
<dbReference type="Gene3D" id="3.10.450.50">
    <property type="match status" value="1"/>
</dbReference>
<dbReference type="AlphaFoldDB" id="A0A4S3KFI2"/>
<evidence type="ECO:0000256" key="1">
    <source>
        <dbReference type="ARBA" id="ARBA00022617"/>
    </source>
</evidence>
<comment type="caution">
    <text evidence="6">The sequence shown here is derived from an EMBL/GenBank/DDBJ whole genome shotgun (WGS) entry which is preliminary data.</text>
</comment>
<dbReference type="SUPFAM" id="SSF46626">
    <property type="entry name" value="Cytochrome c"/>
    <property type="match status" value="1"/>
</dbReference>